<sequence>MNWHLQMADGSFRDVIHWPENANLDEIAHVRGGNPVLFPFSARTFCDGELGFWKGPDGVRRPMAQHGYARQGKFRLESAHDKGFLAKFIPDEAAREAYPFDYDFSVRYRFEQLAFYVDFELKNLGKEPLPWSAGHHFYFAMPWHEDLGRKDYMLTTGAKKAFHQEPNGKLALVKDFPDPANFGDPAIVDLIRTKLKTNEIRFGPKGGEEDIVIKAGDTSRPDPWMTVVTWTLEDSSPFFCVEPWMGPPNSPEIKNGLHFVSPGKSEVFSVAVSLG</sequence>
<comment type="caution">
    <text evidence="1">The sequence shown here is derived from an EMBL/GenBank/DDBJ whole genome shotgun (WGS) entry which is preliminary data.</text>
</comment>
<dbReference type="GO" id="GO:0030246">
    <property type="term" value="F:carbohydrate binding"/>
    <property type="evidence" value="ECO:0007669"/>
    <property type="project" value="InterPro"/>
</dbReference>
<dbReference type="Pfam" id="PF01263">
    <property type="entry name" value="Aldose_epim"/>
    <property type="match status" value="1"/>
</dbReference>
<protein>
    <recommendedName>
        <fullName evidence="3">Aldose epimerase</fullName>
    </recommendedName>
</protein>
<gene>
    <name evidence="1" type="ORF">GCM10007047_32940</name>
</gene>
<evidence type="ECO:0000313" key="2">
    <source>
        <dbReference type="Proteomes" id="UP000642829"/>
    </source>
</evidence>
<organism evidence="1 2">
    <name type="scientific">Cerasicoccus arenae</name>
    <dbReference type="NCBI Taxonomy" id="424488"/>
    <lineage>
        <taxon>Bacteria</taxon>
        <taxon>Pseudomonadati</taxon>
        <taxon>Verrucomicrobiota</taxon>
        <taxon>Opitutia</taxon>
        <taxon>Puniceicoccales</taxon>
        <taxon>Cerasicoccaceae</taxon>
        <taxon>Cerasicoccus</taxon>
    </lineage>
</organism>
<dbReference type="InterPro" id="IPR014718">
    <property type="entry name" value="GH-type_carb-bd"/>
</dbReference>
<accession>A0A8J3DMX0</accession>
<name>A0A8J3DMX0_9BACT</name>
<keyword evidence="2" id="KW-1185">Reference proteome</keyword>
<dbReference type="InterPro" id="IPR011013">
    <property type="entry name" value="Gal_mutarotase_sf_dom"/>
</dbReference>
<dbReference type="EMBL" id="BMXG01000030">
    <property type="protein sequence ID" value="GHC12970.1"/>
    <property type="molecule type" value="Genomic_DNA"/>
</dbReference>
<dbReference type="GO" id="GO:0016853">
    <property type="term" value="F:isomerase activity"/>
    <property type="evidence" value="ECO:0007669"/>
    <property type="project" value="InterPro"/>
</dbReference>
<proteinExistence type="predicted"/>
<reference evidence="1" key="2">
    <citation type="submission" date="2020-09" db="EMBL/GenBank/DDBJ databases">
        <authorList>
            <person name="Sun Q."/>
            <person name="Kim S."/>
        </authorList>
    </citation>
    <scope>NUCLEOTIDE SEQUENCE</scope>
    <source>
        <strain evidence="1">KCTC 12870</strain>
    </source>
</reference>
<dbReference type="Proteomes" id="UP000642829">
    <property type="component" value="Unassembled WGS sequence"/>
</dbReference>
<evidence type="ECO:0000313" key="1">
    <source>
        <dbReference type="EMBL" id="GHC12970.1"/>
    </source>
</evidence>
<dbReference type="GO" id="GO:0005975">
    <property type="term" value="P:carbohydrate metabolic process"/>
    <property type="evidence" value="ECO:0007669"/>
    <property type="project" value="InterPro"/>
</dbReference>
<reference evidence="1" key="1">
    <citation type="journal article" date="2014" name="Int. J. Syst. Evol. Microbiol.">
        <title>Complete genome sequence of Corynebacterium casei LMG S-19264T (=DSM 44701T), isolated from a smear-ripened cheese.</title>
        <authorList>
            <consortium name="US DOE Joint Genome Institute (JGI-PGF)"/>
            <person name="Walter F."/>
            <person name="Albersmeier A."/>
            <person name="Kalinowski J."/>
            <person name="Ruckert C."/>
        </authorList>
    </citation>
    <scope>NUCLEOTIDE SEQUENCE</scope>
    <source>
        <strain evidence="1">KCTC 12870</strain>
    </source>
</reference>
<dbReference type="InterPro" id="IPR008183">
    <property type="entry name" value="Aldose_1/G6P_1-epimerase"/>
</dbReference>
<dbReference type="SUPFAM" id="SSF74650">
    <property type="entry name" value="Galactose mutarotase-like"/>
    <property type="match status" value="1"/>
</dbReference>
<evidence type="ECO:0008006" key="3">
    <source>
        <dbReference type="Google" id="ProtNLM"/>
    </source>
</evidence>
<dbReference type="AlphaFoldDB" id="A0A8J3DMX0"/>
<dbReference type="Gene3D" id="2.70.98.10">
    <property type="match status" value="1"/>
</dbReference>